<accession>A0AAV4PR88</accession>
<name>A0AAV4PR88_CAEEX</name>
<proteinExistence type="predicted"/>
<protein>
    <submittedName>
        <fullName evidence="1">Uncharacterized protein</fullName>
    </submittedName>
</protein>
<evidence type="ECO:0000313" key="1">
    <source>
        <dbReference type="EMBL" id="GIX99624.1"/>
    </source>
</evidence>
<comment type="caution">
    <text evidence="1">The sequence shown here is derived from an EMBL/GenBank/DDBJ whole genome shotgun (WGS) entry which is preliminary data.</text>
</comment>
<reference evidence="1 2" key="1">
    <citation type="submission" date="2021-06" db="EMBL/GenBank/DDBJ databases">
        <title>Caerostris extrusa draft genome.</title>
        <authorList>
            <person name="Kono N."/>
            <person name="Arakawa K."/>
        </authorList>
    </citation>
    <scope>NUCLEOTIDE SEQUENCE [LARGE SCALE GENOMIC DNA]</scope>
</reference>
<evidence type="ECO:0000313" key="2">
    <source>
        <dbReference type="Proteomes" id="UP001054945"/>
    </source>
</evidence>
<dbReference type="EMBL" id="BPLR01005072">
    <property type="protein sequence ID" value="GIX99624.1"/>
    <property type="molecule type" value="Genomic_DNA"/>
</dbReference>
<dbReference type="Proteomes" id="UP001054945">
    <property type="component" value="Unassembled WGS sequence"/>
</dbReference>
<keyword evidence="2" id="KW-1185">Reference proteome</keyword>
<dbReference type="AlphaFoldDB" id="A0AAV4PR88"/>
<gene>
    <name evidence="1" type="ORF">CEXT_123021</name>
</gene>
<sequence>MLHQHPDNANLQCYNLNFYCYKKLLFKCDSPRDETEVCFYAGRKVAVKIFKKALVTDTLRCWKQALARHSEDIRTKSTKPREALQQPKVKAPEMALERALAIRAGTGMRGTQKRLLSSETFDGVEIWEETRFFFRGHDFGFGRGSSNYLLRFSILINSQFKFKFSKQAKYLLEFCKGFEIGMMCNNEIIKN</sequence>
<organism evidence="1 2">
    <name type="scientific">Caerostris extrusa</name>
    <name type="common">Bark spider</name>
    <name type="synonym">Caerostris bankana</name>
    <dbReference type="NCBI Taxonomy" id="172846"/>
    <lineage>
        <taxon>Eukaryota</taxon>
        <taxon>Metazoa</taxon>
        <taxon>Ecdysozoa</taxon>
        <taxon>Arthropoda</taxon>
        <taxon>Chelicerata</taxon>
        <taxon>Arachnida</taxon>
        <taxon>Araneae</taxon>
        <taxon>Araneomorphae</taxon>
        <taxon>Entelegynae</taxon>
        <taxon>Araneoidea</taxon>
        <taxon>Araneidae</taxon>
        <taxon>Caerostris</taxon>
    </lineage>
</organism>